<sequence length="33" mass="3380">MGDHEGSWPRSVTSIAPGRGAGLPSPQAGEWTS</sequence>
<dbReference type="AlphaFoldDB" id="A0A8D6ZPF3"/>
<proteinExistence type="predicted"/>
<evidence type="ECO:0000313" key="2">
    <source>
        <dbReference type="EMBL" id="CAG1833573.1"/>
    </source>
</evidence>
<organism evidence="2">
    <name type="scientific">Musa acuminata subsp. malaccensis</name>
    <name type="common">Wild banana</name>
    <name type="synonym">Musa malaccensis</name>
    <dbReference type="NCBI Taxonomy" id="214687"/>
    <lineage>
        <taxon>Eukaryota</taxon>
        <taxon>Viridiplantae</taxon>
        <taxon>Streptophyta</taxon>
        <taxon>Embryophyta</taxon>
        <taxon>Tracheophyta</taxon>
        <taxon>Spermatophyta</taxon>
        <taxon>Magnoliopsida</taxon>
        <taxon>Liliopsida</taxon>
        <taxon>Zingiberales</taxon>
        <taxon>Musaceae</taxon>
        <taxon>Musa</taxon>
    </lineage>
</organism>
<feature type="region of interest" description="Disordered" evidence="1">
    <location>
        <begin position="1"/>
        <end position="33"/>
    </location>
</feature>
<evidence type="ECO:0000256" key="1">
    <source>
        <dbReference type="SAM" id="MobiDB-lite"/>
    </source>
</evidence>
<name>A0A8D6ZPF3_MUSAM</name>
<reference evidence="2" key="1">
    <citation type="submission" date="2021-03" db="EMBL/GenBank/DDBJ databases">
        <authorList>
            <consortium name="Genoscope - CEA"/>
            <person name="William W."/>
        </authorList>
    </citation>
    <scope>NUCLEOTIDE SEQUENCE</scope>
    <source>
        <strain evidence="2">Doubled-haploid Pahang</strain>
    </source>
</reference>
<accession>A0A8D6ZPF3</accession>
<protein>
    <submittedName>
        <fullName evidence="2">(wild Malaysian banana) hypothetical protein</fullName>
    </submittedName>
</protein>
<gene>
    <name evidence="2" type="ORF">GSMUA_94940.1</name>
</gene>
<dbReference type="EMBL" id="HG996472">
    <property type="protein sequence ID" value="CAG1833573.1"/>
    <property type="molecule type" value="Genomic_DNA"/>
</dbReference>